<name>A0A9J6QKV7_9FIRM</name>
<comment type="caution">
    <text evidence="1">The sequence shown here is derived from an EMBL/GenBank/DDBJ whole genome shotgun (WGS) entry which is preliminary data.</text>
</comment>
<protein>
    <submittedName>
        <fullName evidence="1">Uncharacterized protein</fullName>
    </submittedName>
</protein>
<dbReference type="EMBL" id="JAOSHN010000002">
    <property type="protein sequence ID" value="MCU7378128.1"/>
    <property type="molecule type" value="Genomic_DNA"/>
</dbReference>
<evidence type="ECO:0000313" key="2">
    <source>
        <dbReference type="Proteomes" id="UP001065549"/>
    </source>
</evidence>
<keyword evidence="2" id="KW-1185">Reference proteome</keyword>
<accession>A0A9J6QKV7</accession>
<proteinExistence type="predicted"/>
<dbReference type="Proteomes" id="UP001065549">
    <property type="component" value="Unassembled WGS sequence"/>
</dbReference>
<organism evidence="1 2">
    <name type="scientific">Hominibacterium faecale</name>
    <dbReference type="NCBI Taxonomy" id="2839743"/>
    <lineage>
        <taxon>Bacteria</taxon>
        <taxon>Bacillati</taxon>
        <taxon>Bacillota</taxon>
        <taxon>Clostridia</taxon>
        <taxon>Peptostreptococcales</taxon>
        <taxon>Anaerovoracaceae</taxon>
        <taxon>Hominibacterium</taxon>
    </lineage>
</organism>
<gene>
    <name evidence="1" type="ORF">OBO34_07145</name>
</gene>
<evidence type="ECO:0000313" key="1">
    <source>
        <dbReference type="EMBL" id="MCU7378128.1"/>
    </source>
</evidence>
<reference evidence="1" key="1">
    <citation type="submission" date="2022-09" db="EMBL/GenBank/DDBJ databases">
        <title>Culturomic study of gut microbiota in children with autism spectrum disorder.</title>
        <authorList>
            <person name="Efimov B.A."/>
            <person name="Chaplin A.V."/>
            <person name="Sokolova S.R."/>
            <person name="Pikina A.P."/>
            <person name="Korzhanova M."/>
            <person name="Belova V."/>
            <person name="Korostin D."/>
        </authorList>
    </citation>
    <scope>NUCLEOTIDE SEQUENCE</scope>
    <source>
        <strain evidence="1">ASD5510</strain>
    </source>
</reference>
<dbReference type="RefSeq" id="WP_269478441.1">
    <property type="nucleotide sequence ID" value="NZ_JAOSHN010000002.1"/>
</dbReference>
<dbReference type="AlphaFoldDB" id="A0A9J6QKV7"/>
<sequence length="207" mass="23744">MTAVIAIDKVTAWVQKNICEPVQLKEPPNNDKANDENYEYRRVTPACYSLFLPGEEKTAPQFIPQTPSVCVKVLAGEDNLTTNESTLTFELSFCAWDPGVYGRDILVPDKNDPFTFREWRGKESDKFLKIDGQGWRDVWNWIDTGLQSIRNTTEMNGVALDLETPVTYGPYADQDGIVDIFPYWLAWISFKAKMPIRKNINRIEELL</sequence>